<protein>
    <submittedName>
        <fullName evidence="6">23S rRNA (Uracil(1939)-C(5))-methyltransferase RlmD</fullName>
        <ecNumber evidence="6">2.1.1.190</ecNumber>
    </submittedName>
</protein>
<accession>A0ABW5X182</accession>
<dbReference type="PROSITE" id="PS51687">
    <property type="entry name" value="SAM_MT_RNA_M5U"/>
    <property type="match status" value="1"/>
</dbReference>
<dbReference type="EC" id="2.1.1.190" evidence="6"/>
<evidence type="ECO:0000313" key="7">
    <source>
        <dbReference type="Proteomes" id="UP001597519"/>
    </source>
</evidence>
<dbReference type="Gene3D" id="3.40.50.150">
    <property type="entry name" value="Vaccinia Virus protein VP39"/>
    <property type="match status" value="1"/>
</dbReference>
<dbReference type="SUPFAM" id="SSF50249">
    <property type="entry name" value="Nucleic acid-binding proteins"/>
    <property type="match status" value="1"/>
</dbReference>
<feature type="binding site" evidence="4">
    <location>
        <position position="379"/>
    </location>
    <ligand>
        <name>S-adenosyl-L-methionine</name>
        <dbReference type="ChEBI" id="CHEBI:59789"/>
    </ligand>
</feature>
<dbReference type="InterPro" id="IPR010280">
    <property type="entry name" value="U5_MeTrfase_fam"/>
</dbReference>
<evidence type="ECO:0000256" key="3">
    <source>
        <dbReference type="ARBA" id="ARBA00022691"/>
    </source>
</evidence>
<gene>
    <name evidence="6" type="primary">rlmD</name>
    <name evidence="6" type="ORF">ACFSX4_13215</name>
</gene>
<dbReference type="PANTHER" id="PTHR11061:SF30">
    <property type="entry name" value="TRNA (URACIL(54)-C(5))-METHYLTRANSFERASE"/>
    <property type="match status" value="1"/>
</dbReference>
<evidence type="ECO:0000313" key="6">
    <source>
        <dbReference type="EMBL" id="MFD2831429.1"/>
    </source>
</evidence>
<dbReference type="InterPro" id="IPR029063">
    <property type="entry name" value="SAM-dependent_MTases_sf"/>
</dbReference>
<dbReference type="InterPro" id="IPR012340">
    <property type="entry name" value="NA-bd_OB-fold"/>
</dbReference>
<evidence type="ECO:0000256" key="4">
    <source>
        <dbReference type="PROSITE-ProRule" id="PRU01024"/>
    </source>
</evidence>
<feature type="binding site" evidence="4">
    <location>
        <position position="310"/>
    </location>
    <ligand>
        <name>S-adenosyl-L-methionine</name>
        <dbReference type="ChEBI" id="CHEBI:59789"/>
    </ligand>
</feature>
<dbReference type="EMBL" id="JBHUOQ010000005">
    <property type="protein sequence ID" value="MFD2831429.1"/>
    <property type="molecule type" value="Genomic_DNA"/>
</dbReference>
<dbReference type="Proteomes" id="UP001597519">
    <property type="component" value="Unassembled WGS sequence"/>
</dbReference>
<keyword evidence="7" id="KW-1185">Reference proteome</keyword>
<reference evidence="7" key="1">
    <citation type="journal article" date="2019" name="Int. J. Syst. Evol. Microbiol.">
        <title>The Global Catalogue of Microorganisms (GCM) 10K type strain sequencing project: providing services to taxonomists for standard genome sequencing and annotation.</title>
        <authorList>
            <consortium name="The Broad Institute Genomics Platform"/>
            <consortium name="The Broad Institute Genome Sequencing Center for Infectious Disease"/>
            <person name="Wu L."/>
            <person name="Ma J."/>
        </authorList>
    </citation>
    <scope>NUCLEOTIDE SEQUENCE [LARGE SCALE GENOMIC DNA]</scope>
    <source>
        <strain evidence="7">KCTC 33575</strain>
    </source>
</reference>
<dbReference type="Pfam" id="PF05958">
    <property type="entry name" value="tRNA_U5-meth_tr"/>
    <property type="match status" value="1"/>
</dbReference>
<comment type="caution">
    <text evidence="6">The sequence shown here is derived from an EMBL/GenBank/DDBJ whole genome shotgun (WGS) entry which is preliminary data.</text>
</comment>
<dbReference type="PROSITE" id="PS01230">
    <property type="entry name" value="TRMA_1"/>
    <property type="match status" value="1"/>
</dbReference>
<dbReference type="RefSeq" id="WP_377775680.1">
    <property type="nucleotide sequence ID" value="NZ_JBHUOQ010000005.1"/>
</dbReference>
<dbReference type="GO" id="GO:0032259">
    <property type="term" value="P:methylation"/>
    <property type="evidence" value="ECO:0007669"/>
    <property type="project" value="UniProtKB-KW"/>
</dbReference>
<name>A0ABW5X182_9STAP</name>
<dbReference type="GO" id="GO:0008168">
    <property type="term" value="F:methyltransferase activity"/>
    <property type="evidence" value="ECO:0007669"/>
    <property type="project" value="UniProtKB-KW"/>
</dbReference>
<dbReference type="SUPFAM" id="SSF53335">
    <property type="entry name" value="S-adenosyl-L-methionine-dependent methyltransferases"/>
    <property type="match status" value="1"/>
</dbReference>
<dbReference type="NCBIfam" id="TIGR00479">
    <property type="entry name" value="rumA"/>
    <property type="match status" value="1"/>
</dbReference>
<sequence length="451" mass="51462">MKTVVKNEVYTGTVTDYTHEGMGVIKVDGYPVFIKDVLKDEKIQFKVIKANKNFGFGRNLNILEPSNNRVEPPCEYYYQCGGCQIQPLSYSEQLNFKKQTVDRNMNRQAKLDIETFDTVGMEAPHHYRNKSQIPVKRVNGKVQMGFYKPRSHDIVDIKTCYIQKDLHNQLMNKIRPYLDSVSIYDEATHKGLLRHLVIRSNHDNTEVQVGFITNGRKNQFQDIIQMLNKEFPEVVSIIQNINTKKTNVIYGDETIVLKGHAYITDELLGKKFKIRAKSFYQVNHSQTEKLYQKAIEAAGLTGTETIMDTYCGIGTIGQCAGDYAEKIIGIEVVESAVVDARENAELNGIHHAEYYLGKSEEVMKELVKKGIKPDVVFVDPPRKGCHEAFLDSLVEVQPEKIIYISCNPSTLQRDLKYLNKEGYQVSPVTPVDLFPHTNHTEAVVLLEWETT</sequence>
<evidence type="ECO:0000256" key="2">
    <source>
        <dbReference type="ARBA" id="ARBA00022679"/>
    </source>
</evidence>
<dbReference type="Gene3D" id="2.40.50.1070">
    <property type="match status" value="1"/>
</dbReference>
<keyword evidence="2 4" id="KW-0808">Transferase</keyword>
<organism evidence="6 7">
    <name type="scientific">Corticicoccus populi</name>
    <dbReference type="NCBI Taxonomy" id="1812821"/>
    <lineage>
        <taxon>Bacteria</taxon>
        <taxon>Bacillati</taxon>
        <taxon>Bacillota</taxon>
        <taxon>Bacilli</taxon>
        <taxon>Bacillales</taxon>
        <taxon>Staphylococcaceae</taxon>
        <taxon>Corticicoccus</taxon>
    </lineage>
</organism>
<feature type="active site" description="Nucleophile" evidence="4">
    <location>
        <position position="406"/>
    </location>
</feature>
<feature type="binding site" evidence="4">
    <location>
        <position position="281"/>
    </location>
    <ligand>
        <name>S-adenosyl-L-methionine</name>
        <dbReference type="ChEBI" id="CHEBI:59789"/>
    </ligand>
</feature>
<keyword evidence="1 4" id="KW-0489">Methyltransferase</keyword>
<feature type="binding site" evidence="4">
    <location>
        <position position="331"/>
    </location>
    <ligand>
        <name>S-adenosyl-L-methionine</name>
        <dbReference type="ChEBI" id="CHEBI:59789"/>
    </ligand>
</feature>
<proteinExistence type="inferred from homology"/>
<keyword evidence="3 4" id="KW-0949">S-adenosyl-L-methionine</keyword>
<dbReference type="PROSITE" id="PS01231">
    <property type="entry name" value="TRMA_2"/>
    <property type="match status" value="1"/>
</dbReference>
<feature type="active site" evidence="5">
    <location>
        <position position="406"/>
    </location>
</feature>
<evidence type="ECO:0000256" key="1">
    <source>
        <dbReference type="ARBA" id="ARBA00022603"/>
    </source>
</evidence>
<dbReference type="PANTHER" id="PTHR11061">
    <property type="entry name" value="RNA M5U METHYLTRANSFERASE"/>
    <property type="match status" value="1"/>
</dbReference>
<evidence type="ECO:0000256" key="5">
    <source>
        <dbReference type="PROSITE-ProRule" id="PRU10015"/>
    </source>
</evidence>
<dbReference type="Gene3D" id="2.40.50.140">
    <property type="entry name" value="Nucleic acid-binding proteins"/>
    <property type="match status" value="1"/>
</dbReference>
<comment type="similarity">
    <text evidence="4">Belongs to the class I-like SAM-binding methyltransferase superfamily. RNA M5U methyltransferase family.</text>
</comment>
<dbReference type="InterPro" id="IPR030391">
    <property type="entry name" value="MeTrfase_TrmA_CS"/>
</dbReference>
<dbReference type="CDD" id="cd02440">
    <property type="entry name" value="AdoMet_MTases"/>
    <property type="match status" value="1"/>
</dbReference>
<dbReference type="InterPro" id="IPR030390">
    <property type="entry name" value="MeTrfase_TrmA_AS"/>
</dbReference>